<protein>
    <submittedName>
        <fullName evidence="1">DUF2190 family protein</fullName>
    </submittedName>
</protein>
<evidence type="ECO:0000313" key="1">
    <source>
        <dbReference type="EMBL" id="QIB38079.1"/>
    </source>
</evidence>
<sequence length="107" mass="11028">MKNYRGPADTVEVTAPADVNSGDGVLVGKLFGVAEFSAKAGQRVNIARKGLFTLPKTKAQGWAEGAILYWDGAKATTADNGGASPKIGYAAADAINPSDFGEVLVDQ</sequence>
<accession>A0A7L5BGY9</accession>
<dbReference type="Pfam" id="PF09956">
    <property type="entry name" value="Phage_cement_2"/>
    <property type="match status" value="1"/>
</dbReference>
<dbReference type="RefSeq" id="WP_164056264.1">
    <property type="nucleotide sequence ID" value="NZ_CP048632.1"/>
</dbReference>
<keyword evidence="2" id="KW-1185">Reference proteome</keyword>
<name>A0A7L5BGY9_9HYPH</name>
<organism evidence="1 2">
    <name type="scientific">Rhizobium oryzihabitans</name>
    <dbReference type="NCBI Taxonomy" id="2267833"/>
    <lineage>
        <taxon>Bacteria</taxon>
        <taxon>Pseudomonadati</taxon>
        <taxon>Pseudomonadota</taxon>
        <taxon>Alphaproteobacteria</taxon>
        <taxon>Hyphomicrobiales</taxon>
        <taxon>Rhizobiaceae</taxon>
        <taxon>Rhizobium/Agrobacterium group</taxon>
        <taxon>Rhizobium</taxon>
    </lineage>
</organism>
<dbReference type="AlphaFoldDB" id="A0A7L5BGY9"/>
<proteinExistence type="predicted"/>
<dbReference type="InterPro" id="IPR011231">
    <property type="entry name" value="Phage_VT1-Sakai_H0018"/>
</dbReference>
<reference evidence="1 2" key="1">
    <citation type="submission" date="2020-02" db="EMBL/GenBank/DDBJ databases">
        <title>Plant-Promoting Endophytic Bacterium Rhizobium oryzihabitans sp. nov., Isolated from the Root of Rice.</title>
        <authorList>
            <person name="zhao J."/>
            <person name="Zhang G."/>
        </authorList>
    </citation>
    <scope>NUCLEOTIDE SEQUENCE [LARGE SCALE GENOMIC DNA]</scope>
    <source>
        <strain evidence="1 2">M15</strain>
    </source>
</reference>
<dbReference type="EMBL" id="CP048632">
    <property type="protein sequence ID" value="QIB38079.1"/>
    <property type="molecule type" value="Genomic_DNA"/>
</dbReference>
<dbReference type="PIRSF" id="PIRSF030771">
    <property type="entry name" value="UCP030771"/>
    <property type="match status" value="1"/>
</dbReference>
<evidence type="ECO:0000313" key="2">
    <source>
        <dbReference type="Proteomes" id="UP000464865"/>
    </source>
</evidence>
<dbReference type="KEGG" id="roy:G3A56_08835"/>
<gene>
    <name evidence="1" type="ORF">G3A56_08835</name>
</gene>
<dbReference type="Proteomes" id="UP000464865">
    <property type="component" value="Chromosome M15-11"/>
</dbReference>